<accession>A0A0A1UBV7</accession>
<evidence type="ECO:0000313" key="2">
    <source>
        <dbReference type="EMBL" id="ELP89789.1"/>
    </source>
</evidence>
<dbReference type="AlphaFoldDB" id="A0A0A1UBV7"/>
<keyword evidence="3" id="KW-1185">Reference proteome</keyword>
<reference evidence="2 3" key="1">
    <citation type="submission" date="2012-10" db="EMBL/GenBank/DDBJ databases">
        <authorList>
            <person name="Zafar N."/>
            <person name="Inman J."/>
            <person name="Hall N."/>
            <person name="Lorenzi H."/>
            <person name="Caler E."/>
        </authorList>
    </citation>
    <scope>NUCLEOTIDE SEQUENCE [LARGE SCALE GENOMIC DNA]</scope>
    <source>
        <strain evidence="2 3">IP1</strain>
    </source>
</reference>
<dbReference type="OrthoDB" id="27880at2759"/>
<name>A0A0A1UBV7_ENTIV</name>
<evidence type="ECO:0000256" key="1">
    <source>
        <dbReference type="SAM" id="Phobius"/>
    </source>
</evidence>
<keyword evidence="1" id="KW-1133">Transmembrane helix</keyword>
<evidence type="ECO:0000313" key="3">
    <source>
        <dbReference type="Proteomes" id="UP000014680"/>
    </source>
</evidence>
<dbReference type="EMBL" id="KB206573">
    <property type="protein sequence ID" value="ELP89789.1"/>
    <property type="molecule type" value="Genomic_DNA"/>
</dbReference>
<dbReference type="KEGG" id="eiv:EIN_425110"/>
<sequence>MEEKEKKEKIATKPHPDETASRIRVKKCLYEQLTKLSKKMGKKMTTNEIVELLYKDFVDNNKNIKQGTSLATTPPPQRVVGKEFFLSGPYYELLFEGLYYSVFFDLFMLLFHHFSF</sequence>
<gene>
    <name evidence="2" type="ORF">EIN_425110</name>
</gene>
<feature type="transmembrane region" description="Helical" evidence="1">
    <location>
        <begin position="93"/>
        <end position="114"/>
    </location>
</feature>
<dbReference type="GeneID" id="14888727"/>
<dbReference type="VEuPathDB" id="AmoebaDB:EIN_425110"/>
<dbReference type="RefSeq" id="XP_004256560.1">
    <property type="nucleotide sequence ID" value="XM_004256512.1"/>
</dbReference>
<dbReference type="Proteomes" id="UP000014680">
    <property type="component" value="Unassembled WGS sequence"/>
</dbReference>
<organism evidence="2 3">
    <name type="scientific">Entamoeba invadens IP1</name>
    <dbReference type="NCBI Taxonomy" id="370355"/>
    <lineage>
        <taxon>Eukaryota</taxon>
        <taxon>Amoebozoa</taxon>
        <taxon>Evosea</taxon>
        <taxon>Archamoebae</taxon>
        <taxon>Mastigamoebida</taxon>
        <taxon>Entamoebidae</taxon>
        <taxon>Entamoeba</taxon>
    </lineage>
</organism>
<protein>
    <submittedName>
        <fullName evidence="2">Uncharacterized protein</fullName>
    </submittedName>
</protein>
<dbReference type="OMA" id="CLYEQLT"/>
<keyword evidence="1" id="KW-0472">Membrane</keyword>
<keyword evidence="1" id="KW-0812">Transmembrane</keyword>
<proteinExistence type="predicted"/>